<dbReference type="EMBL" id="VWRR01000004">
    <property type="protein sequence ID" value="KAF6004035.1"/>
    <property type="molecule type" value="Genomic_DNA"/>
</dbReference>
<dbReference type="CDD" id="cd12394">
    <property type="entry name" value="RRM1_RBM34"/>
    <property type="match status" value="1"/>
</dbReference>
<keyword evidence="9" id="KW-1185">Reference proteome</keyword>
<keyword evidence="3 5" id="KW-0694">RNA-binding</keyword>
<evidence type="ECO:0000256" key="5">
    <source>
        <dbReference type="PROSITE-ProRule" id="PRU00176"/>
    </source>
</evidence>
<evidence type="ECO:0000313" key="8">
    <source>
        <dbReference type="EMBL" id="KAF6004035.1"/>
    </source>
</evidence>
<comment type="similarity">
    <text evidence="2">Belongs to the RRM RBM34 family.</text>
</comment>
<feature type="domain" description="RRM" evidence="7">
    <location>
        <begin position="175"/>
        <end position="253"/>
    </location>
</feature>
<feature type="region of interest" description="Disordered" evidence="6">
    <location>
        <begin position="135"/>
        <end position="165"/>
    </location>
</feature>
<evidence type="ECO:0000259" key="7">
    <source>
        <dbReference type="PROSITE" id="PS50102"/>
    </source>
</evidence>
<comment type="subcellular location">
    <subcellularLocation>
        <location evidence="1">Nucleus</location>
        <location evidence="1">Nucleolus</location>
    </subcellularLocation>
</comment>
<feature type="region of interest" description="Disordered" evidence="6">
    <location>
        <begin position="1"/>
        <end position="26"/>
    </location>
</feature>
<dbReference type="SUPFAM" id="SSF54928">
    <property type="entry name" value="RNA-binding domain, RBD"/>
    <property type="match status" value="2"/>
</dbReference>
<gene>
    <name evidence="8" type="ORF">F1559_000493</name>
</gene>
<reference evidence="8 9" key="1">
    <citation type="journal article" date="2020" name="J. Phycol.">
        <title>Comparative genome analysis reveals Cyanidiococcus gen. nov., a new extremophilic red algal genus sister to Cyanidioschyzon (Cyanidioschyzonaceae, Rhodophyta).</title>
        <authorList>
            <person name="Liu S.-L."/>
            <person name="Chiang Y.-R."/>
            <person name="Yoon H.S."/>
            <person name="Fu H.-Y."/>
        </authorList>
    </citation>
    <scope>NUCLEOTIDE SEQUENCE [LARGE SCALE GENOMIC DNA]</scope>
    <source>
        <strain evidence="8 9">THAL066</strain>
    </source>
</reference>
<dbReference type="Gene3D" id="3.30.70.330">
    <property type="match status" value="2"/>
</dbReference>
<dbReference type="InterPro" id="IPR034221">
    <property type="entry name" value="RBM34_RRM2"/>
</dbReference>
<evidence type="ECO:0000313" key="9">
    <source>
        <dbReference type="Proteomes" id="UP000530660"/>
    </source>
</evidence>
<evidence type="ECO:0000256" key="6">
    <source>
        <dbReference type="SAM" id="MobiDB-lite"/>
    </source>
</evidence>
<dbReference type="PANTHER" id="PTHR23236:SF25">
    <property type="entry name" value="RNA-BINDING PROTEIN 34"/>
    <property type="match status" value="1"/>
</dbReference>
<dbReference type="OrthoDB" id="5328at2759"/>
<organism evidence="8 9">
    <name type="scientific">Cyanidiococcus yangmingshanensis</name>
    <dbReference type="NCBI Taxonomy" id="2690220"/>
    <lineage>
        <taxon>Eukaryota</taxon>
        <taxon>Rhodophyta</taxon>
        <taxon>Bangiophyceae</taxon>
        <taxon>Cyanidiales</taxon>
        <taxon>Cyanidiaceae</taxon>
        <taxon>Cyanidiococcus</taxon>
    </lineage>
</organism>
<dbReference type="InterPro" id="IPR012677">
    <property type="entry name" value="Nucleotide-bd_a/b_plait_sf"/>
</dbReference>
<evidence type="ECO:0000256" key="4">
    <source>
        <dbReference type="ARBA" id="ARBA00023242"/>
    </source>
</evidence>
<dbReference type="GO" id="GO:0005730">
    <property type="term" value="C:nucleolus"/>
    <property type="evidence" value="ECO:0007669"/>
    <property type="project" value="UniProtKB-SubCell"/>
</dbReference>
<name>A0A7J7ILN4_9RHOD</name>
<evidence type="ECO:0000256" key="2">
    <source>
        <dbReference type="ARBA" id="ARBA00007077"/>
    </source>
</evidence>
<feature type="compositionally biased region" description="Basic and acidic residues" evidence="6">
    <location>
        <begin position="12"/>
        <end position="22"/>
    </location>
</feature>
<sequence length="299" mass="33349">MKRSKAGAKTAIRAESETKPEDATSMASALERTVFVGNVPVGMHRRKLEALFRPYGTVESSRFRSIAPAKPNLSPKAALLKGLWHPARCTCNAFVVFKDSASVEQALALNGTRVDTDDGRQVHIRVDRCSSASRRIRERSHNPCGQGSAVETDASMRAPEGVREEPLRAQWDHRRSIFLGNVPFDANEEEIRNLFSDCGPITNVRIVRDSQTSMGKGFAYVTFTPEANMDLALGRHEVVQLRGRYLRVQRSSARLANRRMQGQVTIQPDCSARTWALKPEKARRYLSSCLRLKAQVGIN</sequence>
<dbReference type="CDD" id="cd12395">
    <property type="entry name" value="RRM2_RBM34"/>
    <property type="match status" value="1"/>
</dbReference>
<dbReference type="PROSITE" id="PS50102">
    <property type="entry name" value="RRM"/>
    <property type="match status" value="2"/>
</dbReference>
<evidence type="ECO:0000256" key="3">
    <source>
        <dbReference type="ARBA" id="ARBA00022884"/>
    </source>
</evidence>
<feature type="domain" description="RRM" evidence="7">
    <location>
        <begin position="32"/>
        <end position="129"/>
    </location>
</feature>
<comment type="caution">
    <text evidence="8">The sequence shown here is derived from an EMBL/GenBank/DDBJ whole genome shotgun (WGS) entry which is preliminary data.</text>
</comment>
<dbReference type="GO" id="GO:0000463">
    <property type="term" value="P:maturation of LSU-rRNA from tricistronic rRNA transcript (SSU-rRNA, 5.8S rRNA, LSU-rRNA)"/>
    <property type="evidence" value="ECO:0007669"/>
    <property type="project" value="TreeGrafter"/>
</dbReference>
<protein>
    <recommendedName>
        <fullName evidence="7">RRM domain-containing protein</fullName>
    </recommendedName>
</protein>
<proteinExistence type="inferred from homology"/>
<dbReference type="Pfam" id="PF00076">
    <property type="entry name" value="RRM_1"/>
    <property type="match status" value="1"/>
</dbReference>
<dbReference type="InterPro" id="IPR000504">
    <property type="entry name" value="RRM_dom"/>
</dbReference>
<dbReference type="AlphaFoldDB" id="A0A7J7ILN4"/>
<dbReference type="Proteomes" id="UP000530660">
    <property type="component" value="Unassembled WGS sequence"/>
</dbReference>
<accession>A0A7J7ILN4</accession>
<keyword evidence="4" id="KW-0539">Nucleus</keyword>
<dbReference type="SMART" id="SM00360">
    <property type="entry name" value="RRM"/>
    <property type="match status" value="2"/>
</dbReference>
<dbReference type="PANTHER" id="PTHR23236">
    <property type="entry name" value="EUKARYOTIC TRANSLATION INITIATION FACTOR 4B/4H"/>
    <property type="match status" value="1"/>
</dbReference>
<evidence type="ECO:0000256" key="1">
    <source>
        <dbReference type="ARBA" id="ARBA00004604"/>
    </source>
</evidence>
<dbReference type="GO" id="GO:0019843">
    <property type="term" value="F:rRNA binding"/>
    <property type="evidence" value="ECO:0007669"/>
    <property type="project" value="TreeGrafter"/>
</dbReference>
<dbReference type="InterPro" id="IPR035979">
    <property type="entry name" value="RBD_domain_sf"/>
</dbReference>